<dbReference type="AlphaFoldDB" id="A0AA36EC19"/>
<protein>
    <submittedName>
        <fullName evidence="1">Uncharacterized protein</fullName>
    </submittedName>
</protein>
<dbReference type="EMBL" id="OX465082">
    <property type="protein sequence ID" value="CAI9290906.1"/>
    <property type="molecule type" value="Genomic_DNA"/>
</dbReference>
<organism evidence="1 2">
    <name type="scientific">Lactuca saligna</name>
    <name type="common">Willowleaf lettuce</name>
    <dbReference type="NCBI Taxonomy" id="75948"/>
    <lineage>
        <taxon>Eukaryota</taxon>
        <taxon>Viridiplantae</taxon>
        <taxon>Streptophyta</taxon>
        <taxon>Embryophyta</taxon>
        <taxon>Tracheophyta</taxon>
        <taxon>Spermatophyta</taxon>
        <taxon>Magnoliopsida</taxon>
        <taxon>eudicotyledons</taxon>
        <taxon>Gunneridae</taxon>
        <taxon>Pentapetalae</taxon>
        <taxon>asterids</taxon>
        <taxon>campanulids</taxon>
        <taxon>Asterales</taxon>
        <taxon>Asteraceae</taxon>
        <taxon>Cichorioideae</taxon>
        <taxon>Cichorieae</taxon>
        <taxon>Lactucinae</taxon>
        <taxon>Lactuca</taxon>
    </lineage>
</organism>
<evidence type="ECO:0000313" key="1">
    <source>
        <dbReference type="EMBL" id="CAI9290906.1"/>
    </source>
</evidence>
<dbReference type="Proteomes" id="UP001177003">
    <property type="component" value="Chromosome 6"/>
</dbReference>
<evidence type="ECO:0000313" key="2">
    <source>
        <dbReference type="Proteomes" id="UP001177003"/>
    </source>
</evidence>
<sequence>MKWVLLEGVEKVVDRFFDNSSFYDANKDLQATCIELGRRQGCEMVNFEHSLGIYLEDIPLYNLTRVQRMEEAFYSLFYSNYLSELGFPLSTVDQLWHLVCDHVDGEASIICEANNKE</sequence>
<name>A0AA36EC19_LACSI</name>
<reference evidence="1" key="1">
    <citation type="submission" date="2023-04" db="EMBL/GenBank/DDBJ databases">
        <authorList>
            <person name="Vijverberg K."/>
            <person name="Xiong W."/>
            <person name="Schranz E."/>
        </authorList>
    </citation>
    <scope>NUCLEOTIDE SEQUENCE</scope>
</reference>
<accession>A0AA36EC19</accession>
<gene>
    <name evidence="1" type="ORF">LSALG_LOCUS30075</name>
</gene>
<keyword evidence="2" id="KW-1185">Reference proteome</keyword>
<proteinExistence type="predicted"/>